<comment type="caution">
    <text evidence="2">The sequence shown here is derived from an EMBL/GenBank/DDBJ whole genome shotgun (WGS) entry which is preliminary data.</text>
</comment>
<dbReference type="AlphaFoldDB" id="A0A5B0NFU4"/>
<evidence type="ECO:0000313" key="3">
    <source>
        <dbReference type="Proteomes" id="UP000324748"/>
    </source>
</evidence>
<gene>
    <name evidence="2" type="ORF">PGT21_030919</name>
</gene>
<dbReference type="Proteomes" id="UP000324748">
    <property type="component" value="Unassembled WGS sequence"/>
</dbReference>
<dbReference type="OrthoDB" id="6077919at2759"/>
<dbReference type="EMBL" id="VSWC01000105">
    <property type="protein sequence ID" value="KAA1087412.1"/>
    <property type="molecule type" value="Genomic_DNA"/>
</dbReference>
<dbReference type="InterPro" id="IPR013087">
    <property type="entry name" value="Znf_C2H2_type"/>
</dbReference>
<evidence type="ECO:0000259" key="1">
    <source>
        <dbReference type="PROSITE" id="PS00028"/>
    </source>
</evidence>
<dbReference type="PROSITE" id="PS00028">
    <property type="entry name" value="ZINC_FINGER_C2H2_1"/>
    <property type="match status" value="1"/>
</dbReference>
<evidence type="ECO:0000313" key="2">
    <source>
        <dbReference type="EMBL" id="KAA1087412.1"/>
    </source>
</evidence>
<feature type="domain" description="C2H2-type" evidence="1">
    <location>
        <begin position="143"/>
        <end position="165"/>
    </location>
</feature>
<protein>
    <recommendedName>
        <fullName evidence="1">C2H2-type domain-containing protein</fullName>
    </recommendedName>
</protein>
<name>A0A5B0NFU4_PUCGR</name>
<keyword evidence="3" id="KW-1185">Reference proteome</keyword>
<sequence length="222" mass="26039">MAFCAPCNRSFNAYHSYLQHLNNSPQHRHDPNTLPYRPPAAGLHCVACGRVFYTKVEFVRHVYGCTRQIMDYECACGRQFARESSLLSHFERLTCPSWVDLRFVDNYFSGLCDPEGRFVHRERISQDPPMPNFIRDRQGSYWCRLCHLRFRTPHELMCHVWSPPHKNWGLRAYQCPSDRCQRMEFFCLSDLMAHLETGQCEEHLGRELSTMVIGLVDVVGYL</sequence>
<accession>A0A5B0NFU4</accession>
<organism evidence="2 3">
    <name type="scientific">Puccinia graminis f. sp. tritici</name>
    <dbReference type="NCBI Taxonomy" id="56615"/>
    <lineage>
        <taxon>Eukaryota</taxon>
        <taxon>Fungi</taxon>
        <taxon>Dikarya</taxon>
        <taxon>Basidiomycota</taxon>
        <taxon>Pucciniomycotina</taxon>
        <taxon>Pucciniomycetes</taxon>
        <taxon>Pucciniales</taxon>
        <taxon>Pucciniaceae</taxon>
        <taxon>Puccinia</taxon>
    </lineage>
</organism>
<reference evidence="2 3" key="1">
    <citation type="submission" date="2019-05" db="EMBL/GenBank/DDBJ databases">
        <title>Emergence of the Ug99 lineage of the wheat stem rust pathogen through somatic hybridization.</title>
        <authorList>
            <person name="Li F."/>
            <person name="Upadhyaya N.M."/>
            <person name="Sperschneider J."/>
            <person name="Matny O."/>
            <person name="Nguyen-Phuc H."/>
            <person name="Mago R."/>
            <person name="Raley C."/>
            <person name="Miller M.E."/>
            <person name="Silverstein K.A.T."/>
            <person name="Henningsen E."/>
            <person name="Hirsch C.D."/>
            <person name="Visser B."/>
            <person name="Pretorius Z.A."/>
            <person name="Steffenson B.J."/>
            <person name="Schwessinger B."/>
            <person name="Dodds P.N."/>
            <person name="Figueroa M."/>
        </authorList>
    </citation>
    <scope>NUCLEOTIDE SEQUENCE [LARGE SCALE GENOMIC DNA]</scope>
    <source>
        <strain evidence="2">21-0</strain>
    </source>
</reference>
<proteinExistence type="predicted"/>